<comment type="similarity">
    <text evidence="6">Belongs to the sulfotransferase 1 family.</text>
</comment>
<dbReference type="InterPro" id="IPR027417">
    <property type="entry name" value="P-loop_NTPase"/>
</dbReference>
<dbReference type="Proteomes" id="UP001318040">
    <property type="component" value="Chromosome 9"/>
</dbReference>
<feature type="disulfide bond" evidence="5">
    <location>
        <begin position="361"/>
        <end position="370"/>
    </location>
</feature>
<dbReference type="KEGG" id="pmrn:116940677"/>
<dbReference type="PANTHER" id="PTHR10605:SF65">
    <property type="entry name" value="GH20068P"/>
    <property type="match status" value="1"/>
</dbReference>
<evidence type="ECO:0000313" key="10">
    <source>
        <dbReference type="Proteomes" id="UP001318040"/>
    </source>
</evidence>
<evidence type="ECO:0000256" key="6">
    <source>
        <dbReference type="RuleBase" id="RU361155"/>
    </source>
</evidence>
<dbReference type="GO" id="GO:0008467">
    <property type="term" value="F:[heparan sulfate]-glucosamine 3-sulfotransferase activity"/>
    <property type="evidence" value="ECO:0007669"/>
    <property type="project" value="TreeGrafter"/>
</dbReference>
<feature type="binding site" evidence="4">
    <location>
        <position position="250"/>
    </location>
    <ligand>
        <name>3'-phosphoadenylyl sulfate</name>
        <dbReference type="ChEBI" id="CHEBI:58339"/>
    </ligand>
</feature>
<sequence length="412" mass="47051">MTPPPSPLLLLLPVLLPFLSLWLPASAPACPPDCPGGSAPTLSAQPPSLSSTSSSTTSSSSPAAEAAAGSTGEQQHQLLDDLQYFQHHHHHHDDDDDRYQQRDETSADTKMTRQQEQQDSAATKQRRGHGKGSRRRRKRLQDDPSLSRRLPQTIIIGVRKGGTRALLEMLSLNPAVVTAETELHFFNRDENFARGLEWYRQQMPPSRPDQVTVEKTPAYFTAPQVAARMAGYHAPSGGNVSALRLLLILRDPVERILSDYTQVFYNRAERGRECPPLRDFLLSRSTGRLRPDYKAVNRSLYADHMENWLRHFPRERLHVVDGDRLIREPLAELGRVERFLGLEPRISAGNFYFNATRGFFCLRDARRRRCLDDSKGRPHPRVDGALLERLRRFFREPNRRLFRLLGRTFDWP</sequence>
<evidence type="ECO:0000313" key="17">
    <source>
        <dbReference type="RefSeq" id="XP_032806704.1"/>
    </source>
</evidence>
<dbReference type="AlphaFoldDB" id="A0AAJ7SWU2"/>
<evidence type="ECO:0000256" key="1">
    <source>
        <dbReference type="ARBA" id="ARBA00022679"/>
    </source>
</evidence>
<dbReference type="Gene3D" id="3.40.50.300">
    <property type="entry name" value="P-loop containing nucleotide triphosphate hydrolases"/>
    <property type="match status" value="1"/>
</dbReference>
<organism evidence="10 12">
    <name type="scientific">Petromyzon marinus</name>
    <name type="common">Sea lamprey</name>
    <dbReference type="NCBI Taxonomy" id="7757"/>
    <lineage>
        <taxon>Eukaryota</taxon>
        <taxon>Metazoa</taxon>
        <taxon>Chordata</taxon>
        <taxon>Craniata</taxon>
        <taxon>Vertebrata</taxon>
        <taxon>Cyclostomata</taxon>
        <taxon>Hyperoartia</taxon>
        <taxon>Petromyzontiformes</taxon>
        <taxon>Petromyzontidae</taxon>
        <taxon>Petromyzon</taxon>
    </lineage>
</organism>
<dbReference type="RefSeq" id="XP_032806702.1">
    <property type="nucleotide sequence ID" value="XM_032950811.1"/>
</dbReference>
<evidence type="ECO:0000256" key="4">
    <source>
        <dbReference type="PIRSR" id="PIRSR637359-2"/>
    </source>
</evidence>
<feature type="compositionally biased region" description="Basic and acidic residues" evidence="7">
    <location>
        <begin position="98"/>
        <end position="113"/>
    </location>
</feature>
<evidence type="ECO:0000259" key="9">
    <source>
        <dbReference type="Pfam" id="PF00685"/>
    </source>
</evidence>
<evidence type="ECO:0000256" key="7">
    <source>
        <dbReference type="SAM" id="MobiDB-lite"/>
    </source>
</evidence>
<evidence type="ECO:0000256" key="3">
    <source>
        <dbReference type="PIRSR" id="PIRSR637359-1"/>
    </source>
</evidence>
<evidence type="ECO:0000313" key="11">
    <source>
        <dbReference type="RefSeq" id="XP_032806698.1"/>
    </source>
</evidence>
<accession>A0AAJ7SWU2</accession>
<feature type="chain" id="PRO_5044709276" description="Sulfotransferase" evidence="8">
    <location>
        <begin position="30"/>
        <end position="412"/>
    </location>
</feature>
<dbReference type="Pfam" id="PF00685">
    <property type="entry name" value="Sulfotransfer_1"/>
    <property type="match status" value="1"/>
</dbReference>
<evidence type="ECO:0000256" key="2">
    <source>
        <dbReference type="ARBA" id="ARBA00023180"/>
    </source>
</evidence>
<evidence type="ECO:0000313" key="14">
    <source>
        <dbReference type="RefSeq" id="XP_032806701.1"/>
    </source>
</evidence>
<feature type="binding site" evidence="4">
    <location>
        <begin position="160"/>
        <end position="164"/>
    </location>
    <ligand>
        <name>3'-phosphoadenylyl sulfate</name>
        <dbReference type="ChEBI" id="CHEBI:58339"/>
    </ligand>
</feature>
<feature type="binding site" evidence="4">
    <location>
        <position position="258"/>
    </location>
    <ligand>
        <name>3'-phosphoadenylyl sulfate</name>
        <dbReference type="ChEBI" id="CHEBI:58339"/>
    </ligand>
</feature>
<feature type="compositionally biased region" description="Basic residues" evidence="7">
    <location>
        <begin position="124"/>
        <end position="139"/>
    </location>
</feature>
<feature type="compositionally biased region" description="Low complexity" evidence="7">
    <location>
        <begin position="35"/>
        <end position="74"/>
    </location>
</feature>
<dbReference type="SUPFAM" id="SSF52540">
    <property type="entry name" value="P-loop containing nucleoside triphosphate hydrolases"/>
    <property type="match status" value="1"/>
</dbReference>
<feature type="compositionally biased region" description="Polar residues" evidence="7">
    <location>
        <begin position="114"/>
        <end position="123"/>
    </location>
</feature>
<keyword evidence="5" id="KW-1015">Disulfide bond</keyword>
<evidence type="ECO:0000313" key="13">
    <source>
        <dbReference type="RefSeq" id="XP_032806700.1"/>
    </source>
</evidence>
<dbReference type="PANTHER" id="PTHR10605">
    <property type="entry name" value="HEPARAN SULFATE SULFOTRANSFERASE"/>
    <property type="match status" value="1"/>
</dbReference>
<evidence type="ECO:0000313" key="12">
    <source>
        <dbReference type="RefSeq" id="XP_032806699.1"/>
    </source>
</evidence>
<reference evidence="11 12" key="1">
    <citation type="submission" date="2025-04" db="UniProtKB">
        <authorList>
            <consortium name="RefSeq"/>
        </authorList>
    </citation>
    <scope>IDENTIFICATION</scope>
    <source>
        <tissue evidence="11 12">Sperm</tissue>
    </source>
</reference>
<feature type="active site" description="For sulfotransferase activity" evidence="3">
    <location>
        <position position="160"/>
    </location>
</feature>
<dbReference type="RefSeq" id="XP_032806700.1">
    <property type="nucleotide sequence ID" value="XM_032950809.1"/>
</dbReference>
<keyword evidence="1 6" id="KW-0808">Transferase</keyword>
<dbReference type="RefSeq" id="XP_032806699.1">
    <property type="nucleotide sequence ID" value="XM_032950808.1"/>
</dbReference>
<evidence type="ECO:0000313" key="16">
    <source>
        <dbReference type="RefSeq" id="XP_032806703.1"/>
    </source>
</evidence>
<evidence type="ECO:0000313" key="15">
    <source>
        <dbReference type="RefSeq" id="XP_032806702.1"/>
    </source>
</evidence>
<evidence type="ECO:0000256" key="5">
    <source>
        <dbReference type="PIRSR" id="PIRSR637359-3"/>
    </source>
</evidence>
<evidence type="ECO:0000256" key="8">
    <source>
        <dbReference type="SAM" id="SignalP"/>
    </source>
</evidence>
<dbReference type="RefSeq" id="XP_032806701.1">
    <property type="nucleotide sequence ID" value="XM_032950810.1"/>
</dbReference>
<keyword evidence="2" id="KW-0325">Glycoprotein</keyword>
<feature type="binding site" evidence="4">
    <location>
        <begin position="375"/>
        <end position="379"/>
    </location>
    <ligand>
        <name>3'-phosphoadenylyl sulfate</name>
        <dbReference type="ChEBI" id="CHEBI:58339"/>
    </ligand>
</feature>
<dbReference type="RefSeq" id="XP_032806703.1">
    <property type="nucleotide sequence ID" value="XM_032950812.1"/>
</dbReference>
<dbReference type="InterPro" id="IPR037359">
    <property type="entry name" value="NST/OST"/>
</dbReference>
<proteinExistence type="inferred from homology"/>
<dbReference type="RefSeq" id="XP_032806704.1">
    <property type="nucleotide sequence ID" value="XM_032950813.1"/>
</dbReference>
<feature type="domain" description="Sulfotransferase" evidence="9">
    <location>
        <begin position="151"/>
        <end position="396"/>
    </location>
</feature>
<gene>
    <name evidence="11 12 13 14 15 16 17" type="primary">LOC116940677</name>
</gene>
<keyword evidence="10" id="KW-1185">Reference proteome</keyword>
<keyword evidence="8" id="KW-0732">Signal</keyword>
<protein>
    <recommendedName>
        <fullName evidence="6">Sulfotransferase</fullName>
        <ecNumber evidence="6">2.8.2.-</ecNumber>
    </recommendedName>
</protein>
<name>A0AAJ7SWU2_PETMA</name>
<dbReference type="InterPro" id="IPR000863">
    <property type="entry name" value="Sulfotransferase_dom"/>
</dbReference>
<dbReference type="EC" id="2.8.2.-" evidence="6"/>
<feature type="region of interest" description="Disordered" evidence="7">
    <location>
        <begin position="87"/>
        <end position="146"/>
    </location>
</feature>
<dbReference type="RefSeq" id="XP_032806698.1">
    <property type="nucleotide sequence ID" value="XM_032950807.1"/>
</dbReference>
<feature type="region of interest" description="Disordered" evidence="7">
    <location>
        <begin position="34"/>
        <end position="74"/>
    </location>
</feature>
<feature type="signal peptide" evidence="8">
    <location>
        <begin position="1"/>
        <end position="29"/>
    </location>
</feature>